<keyword evidence="4" id="KW-0472">Membrane</keyword>
<dbReference type="Pfam" id="PF04357">
    <property type="entry name" value="TamB"/>
    <property type="match status" value="1"/>
</dbReference>
<name>A0ABX8GUW3_9BACT</name>
<proteinExistence type="predicted"/>
<feature type="domain" description="Translocation and assembly module TamB C-terminal" evidence="6">
    <location>
        <begin position="1018"/>
        <end position="1449"/>
    </location>
</feature>
<evidence type="ECO:0000313" key="8">
    <source>
        <dbReference type="Proteomes" id="UP000682802"/>
    </source>
</evidence>
<dbReference type="Proteomes" id="UP000682802">
    <property type="component" value="Chromosome 1"/>
</dbReference>
<evidence type="ECO:0000256" key="5">
    <source>
        <dbReference type="SAM" id="MobiDB-lite"/>
    </source>
</evidence>
<reference evidence="7 8" key="1">
    <citation type="submission" date="2021-05" db="EMBL/GenBank/DDBJ databases">
        <title>Comparative genomic studies on the polysaccharide-degrading batcterial strains of the Flammeovirga genus.</title>
        <authorList>
            <person name="Zewei F."/>
            <person name="Zheng Z."/>
            <person name="Yu L."/>
            <person name="Ruyue G."/>
            <person name="Yanhong M."/>
            <person name="Yuanyuan C."/>
            <person name="Jingyan G."/>
            <person name="Wenjun H."/>
        </authorList>
    </citation>
    <scope>NUCLEOTIDE SEQUENCE [LARGE SCALE GENOMIC DNA]</scope>
    <source>
        <strain evidence="7 8">YS10</strain>
    </source>
</reference>
<evidence type="ECO:0000256" key="4">
    <source>
        <dbReference type="ARBA" id="ARBA00023136"/>
    </source>
</evidence>
<keyword evidence="8" id="KW-1185">Reference proteome</keyword>
<evidence type="ECO:0000256" key="2">
    <source>
        <dbReference type="ARBA" id="ARBA00022692"/>
    </source>
</evidence>
<evidence type="ECO:0000313" key="7">
    <source>
        <dbReference type="EMBL" id="QWG07204.1"/>
    </source>
</evidence>
<gene>
    <name evidence="7" type="ORF">KM029_18160</name>
</gene>
<keyword evidence="2" id="KW-0812">Transmembrane</keyword>
<organism evidence="7 8">
    <name type="scientific">Flammeovirga kamogawensis</name>
    <dbReference type="NCBI Taxonomy" id="373891"/>
    <lineage>
        <taxon>Bacteria</taxon>
        <taxon>Pseudomonadati</taxon>
        <taxon>Bacteroidota</taxon>
        <taxon>Cytophagia</taxon>
        <taxon>Cytophagales</taxon>
        <taxon>Flammeovirgaceae</taxon>
        <taxon>Flammeovirga</taxon>
    </lineage>
</organism>
<accession>A0ABX8GUW3</accession>
<dbReference type="EMBL" id="CP076128">
    <property type="protein sequence ID" value="QWG07204.1"/>
    <property type="molecule type" value="Genomic_DNA"/>
</dbReference>
<comment type="subcellular location">
    <subcellularLocation>
        <location evidence="1">Membrane</location>
        <topology evidence="1">Single-pass membrane protein</topology>
    </subcellularLocation>
</comment>
<evidence type="ECO:0000259" key="6">
    <source>
        <dbReference type="Pfam" id="PF04357"/>
    </source>
</evidence>
<feature type="region of interest" description="Disordered" evidence="5">
    <location>
        <begin position="1482"/>
        <end position="1524"/>
    </location>
</feature>
<protein>
    <submittedName>
        <fullName evidence="7">Translocation/assembly module TamB</fullName>
    </submittedName>
</protein>
<feature type="compositionally biased region" description="Basic residues" evidence="5">
    <location>
        <begin position="1498"/>
        <end position="1517"/>
    </location>
</feature>
<dbReference type="RefSeq" id="WP_144074603.1">
    <property type="nucleotide sequence ID" value="NZ_CP076128.1"/>
</dbReference>
<keyword evidence="3" id="KW-1133">Transmembrane helix</keyword>
<sequence length="1524" mass="173658">MSFSQIPQIQSVLIDNLTTAITEKTKHPTTIKSVDIDWFDTWTLNKVQILDLDSIPLIEVGTVKLDFSFIKLIYNDDNYIHVEETTLQDVNVEMTMDSGVDSMNNMTKWIQYLSGDPRGIHRFEHKEPGNIHLEFDKVYLRNARYFLLNSTVPHREKGRFDVNDMEFLDINADVSHLKIVRDTIAMDIKNLSALERRSKLKIEDLDSYLGISSTGLTLSNLKGDIGSSSVRGLIDLQYDDYSDYNDFYHCVVMNVDLKKSVLHTDDLSNFFVYFDSIHDYIAGDVKLKGKVNSFKLQDTNLRFGGGSRVRGDFVFDKVMADERTWMNLAFEPSYYYVQDLLPYIPEFTQEYISMFGSVSLDGDFQGTLDDFELDAIVDSEHGKLNPIMDISMKEEEYKGYLKIDSLDLNGVFGYKWLGELDFEGDIDGKGFTIDKMKLKVNANVNRLGINGYTYRNIALDSTYIKEKYFKGGLLVNDPNLKFFYRGLFDFNDSTFDFKAGINVPNFKKINLADKDVGLITNIEASFDKVIDTGISGGVNFYGTKVFNKEKELNIERLMAVTKVMGNGLRLLNIESDFLEFNMAGFFNVSNLSRDLSELYSESKLSILGSEKEKESYYAKKERKVEKKGILNYSVDAELTIINVNDLFSIFTDSINIANKSKVIFEADFGRRQGVDAKLRSDHISFYGVELDSNQLNYFTEKNHLEQSFNTSINVMSKHQNVNGVASKDFSFDAFSLEDKIIFDTKTNFYELSTALNLKGDIGIERDSMIFRLPQSEIYWEGETWTTASNLPSKVVIYPDGVRFQDFNLTNAADGFVFLNGRVQKDIEEPLHLKANSLDLTYFEKYYEQEIKGTVDSLDVFIEDVFTDPRVYGHVDVDSLDIDNYYLGDVNGQSSWTKEALNVNLQILDSAKQKFHLIGGYYPQKIGNELDLKLEVNDLPIGIFQPFIDEVVEKLEGDVTGWIKISGTKDKPKLWGNVFAQEGIIQLVYLNVEYKFGDIGSLAKIQVRPDKIVTSDLKVMDEYGHFAFINGGVKYQEGFKDLLIDLGVDFDDFFIMKKEEKGNDLFYGTAFGTGDIKITGPFDDIAIDVNATTNKRTKIYIPLNAIDYNETDPYIVYVKSDSLKKVEAQKEHKEEELSTGIQQANFQVNMNLDITPDAYCEMIFDKKSGDIIRGNGLGKLQMKIDKNRDFEMFGNVEIVKGAYNFTMRVAEFNLVDKKFVINKGSTLQWNGDPFAAQMDIVAKYEQRVSLLPLIDIQDSTVRSAPEITKRYPVDVDLMIKGQLSAPELGFDIDIHDYPATVVTESGPISLESYVAGFEERIHRDEQELNRQVFGLIVLRQLLANDSYDGFGQTASSSVSELLTNQLSYILSQVNENFEVDLDMSGLDREALQNLQMRLSYTFAQGKVRVTRDGGFTDSQNQTTAASVLGDWTVEVVLSQDGALRAKFYQKYRQDVYITSTNQDNTSLTGASVMHTKSFDSFKQITSPSTTKDLTEKPKGYRKHLRQKRREEKKKKKQNRHENNPK</sequence>
<evidence type="ECO:0000256" key="1">
    <source>
        <dbReference type="ARBA" id="ARBA00004167"/>
    </source>
</evidence>
<evidence type="ECO:0000256" key="3">
    <source>
        <dbReference type="ARBA" id="ARBA00022989"/>
    </source>
</evidence>
<dbReference type="InterPro" id="IPR007452">
    <property type="entry name" value="TamB_C"/>
</dbReference>